<dbReference type="Proteomes" id="UP000016923">
    <property type="component" value="Unassembled WGS sequence"/>
</dbReference>
<feature type="region of interest" description="Disordered" evidence="1">
    <location>
        <begin position="255"/>
        <end position="278"/>
    </location>
</feature>
<feature type="signal peptide" evidence="2">
    <location>
        <begin position="1"/>
        <end position="24"/>
    </location>
</feature>
<dbReference type="OrthoDB" id="3540486at2759"/>
<dbReference type="Pfam" id="PF20150">
    <property type="entry name" value="2EXR"/>
    <property type="match status" value="1"/>
</dbReference>
<dbReference type="eggNOG" id="ENOG502RQMN">
    <property type="taxonomic scope" value="Eukaryota"/>
</dbReference>
<feature type="domain" description="2EXR" evidence="3">
    <location>
        <begin position="114"/>
        <end position="221"/>
    </location>
</feature>
<proteinExistence type="predicted"/>
<accession>S3D5T9</accession>
<dbReference type="AlphaFoldDB" id="S3D5T9"/>
<evidence type="ECO:0000259" key="3">
    <source>
        <dbReference type="Pfam" id="PF20150"/>
    </source>
</evidence>
<sequence>MLHMLSFLGSRLMAVQLPAPLCSTQEMGDAYIHPGRPILPEDILSARESDYQRRPHVLQPRVSQRRRFWLEFSVLPHYPSRKTLKIQRKLEKKHRAKDKTSNDYDLHDVPAIRFPQFGRLPPEIRLVIWEYALCQPRIVVITSKYEDYTPPVGTTLDPLTSNNYLNAAVNGFQNPVLTSLPPLSPPPPPWTPPSAELPALMVACRESYECAVKFYERAFDWRVPHVLVDEDGGDDTFVATRGYYAGRALGFFGQPQASSSPDSTQQGQQQQQQQRLQNLPPLSSVLGSRYRVRPGSTPMQRPAAKRLRPSGPGCWFNFEYDSVFLKGELEPCLEAASTSMVYFMPLLDTKRVRYVACNADDLGVGELMASQLYARLFPVIDRFEIKKCLNIVSPPRIRKQKTRVQSEDEARAATEALTTAANIVVTQRNPSGIGYESDGRQRLSDTQASCMSVNASDINQYAGDMNGLESYDMSNNVCQQVWDQWTNSQNTPRLKAGSQTRSAAHPRGDGSYASDSDSESDSESECSCDCDIENAITADSKPSTNMALDHDDGEGYGLGINVTVAAERDDRDDEGEVGADRTGGTTDDEMEDADGMDVDASPDAAPAEWPPRDWDTLPAPSENYGDAALHGLVPNAQNRDGAPPQDTMRIVMVTEDLLHGTIATIEKVRLYASKFGKDI</sequence>
<dbReference type="VEuPathDB" id="FungiDB:F503_04337"/>
<evidence type="ECO:0000256" key="1">
    <source>
        <dbReference type="SAM" id="MobiDB-lite"/>
    </source>
</evidence>
<feature type="region of interest" description="Disordered" evidence="1">
    <location>
        <begin position="565"/>
        <end position="593"/>
    </location>
</feature>
<feature type="compositionally biased region" description="Low complexity" evidence="1">
    <location>
        <begin position="258"/>
        <end position="278"/>
    </location>
</feature>
<reference evidence="4 5" key="1">
    <citation type="journal article" date="2013" name="BMC Genomics">
        <title>The genome and transcriptome of the pine saprophyte Ophiostoma piceae, and a comparison with the bark beetle-associated pine pathogen Grosmannia clavigera.</title>
        <authorList>
            <person name="Haridas S."/>
            <person name="Wang Y."/>
            <person name="Lim L."/>
            <person name="Massoumi Alamouti S."/>
            <person name="Jackman S."/>
            <person name="Docking R."/>
            <person name="Robertson G."/>
            <person name="Birol I."/>
            <person name="Bohlmann J."/>
            <person name="Breuil C."/>
        </authorList>
    </citation>
    <scope>NUCLEOTIDE SEQUENCE [LARGE SCALE GENOMIC DNA]</scope>
    <source>
        <strain evidence="4 5">UAMH 11346</strain>
    </source>
</reference>
<feature type="chain" id="PRO_5004508052" description="2EXR domain-containing protein" evidence="2">
    <location>
        <begin position="25"/>
        <end position="679"/>
    </location>
</feature>
<feature type="region of interest" description="Disordered" evidence="1">
    <location>
        <begin position="489"/>
        <end position="526"/>
    </location>
</feature>
<dbReference type="InterPro" id="IPR045518">
    <property type="entry name" value="2EXR"/>
</dbReference>
<keyword evidence="2" id="KW-0732">Signal</keyword>
<dbReference type="PANTHER" id="PTHR35910:SF6">
    <property type="entry name" value="2EXR DOMAIN-CONTAINING PROTEIN"/>
    <property type="match status" value="1"/>
</dbReference>
<dbReference type="EMBL" id="KE148148">
    <property type="protein sequence ID" value="EPE08750.1"/>
    <property type="molecule type" value="Genomic_DNA"/>
</dbReference>
<evidence type="ECO:0000313" key="4">
    <source>
        <dbReference type="EMBL" id="EPE08750.1"/>
    </source>
</evidence>
<gene>
    <name evidence="4" type="ORF">F503_04337</name>
</gene>
<dbReference type="HOGENOM" id="CLU_404944_0_0_1"/>
<organism evidence="4 5">
    <name type="scientific">Ophiostoma piceae (strain UAMH 11346)</name>
    <name type="common">Sap stain fungus</name>
    <dbReference type="NCBI Taxonomy" id="1262450"/>
    <lineage>
        <taxon>Eukaryota</taxon>
        <taxon>Fungi</taxon>
        <taxon>Dikarya</taxon>
        <taxon>Ascomycota</taxon>
        <taxon>Pezizomycotina</taxon>
        <taxon>Sordariomycetes</taxon>
        <taxon>Sordariomycetidae</taxon>
        <taxon>Ophiostomatales</taxon>
        <taxon>Ophiostomataceae</taxon>
        <taxon>Ophiostoma</taxon>
    </lineage>
</organism>
<keyword evidence="5" id="KW-1185">Reference proteome</keyword>
<dbReference type="PANTHER" id="PTHR35910">
    <property type="entry name" value="2EXR DOMAIN-CONTAINING PROTEIN"/>
    <property type="match status" value="1"/>
</dbReference>
<evidence type="ECO:0000256" key="2">
    <source>
        <dbReference type="SAM" id="SignalP"/>
    </source>
</evidence>
<feature type="compositionally biased region" description="Acidic residues" evidence="1">
    <location>
        <begin position="516"/>
        <end position="526"/>
    </location>
</feature>
<feature type="compositionally biased region" description="Polar residues" evidence="1">
    <location>
        <begin position="489"/>
        <end position="502"/>
    </location>
</feature>
<evidence type="ECO:0000313" key="5">
    <source>
        <dbReference type="Proteomes" id="UP000016923"/>
    </source>
</evidence>
<protein>
    <recommendedName>
        <fullName evidence="3">2EXR domain-containing protein</fullName>
    </recommendedName>
</protein>
<name>S3D5T9_OPHP1</name>